<keyword evidence="3" id="KW-0378">Hydrolase</keyword>
<dbReference type="RefSeq" id="WP_084162089.1">
    <property type="nucleotide sequence ID" value="NZ_OX458333.1"/>
</dbReference>
<accession>A0ABM9HWJ9</accession>
<feature type="region of interest" description="Disordered" evidence="1">
    <location>
        <begin position="270"/>
        <end position="313"/>
    </location>
</feature>
<proteinExistence type="predicted"/>
<dbReference type="Pfam" id="PF13583">
    <property type="entry name" value="Reprolysin_4"/>
    <property type="match status" value="1"/>
</dbReference>
<feature type="compositionally biased region" description="Basic and acidic residues" evidence="1">
    <location>
        <begin position="290"/>
        <end position="302"/>
    </location>
</feature>
<dbReference type="EC" id="3.4.24.33" evidence="3"/>
<feature type="signal peptide" evidence="2">
    <location>
        <begin position="1"/>
        <end position="25"/>
    </location>
</feature>
<feature type="region of interest" description="Disordered" evidence="1">
    <location>
        <begin position="140"/>
        <end position="160"/>
    </location>
</feature>
<dbReference type="EMBL" id="OX458333">
    <property type="protein sequence ID" value="CAI8734762.1"/>
    <property type="molecule type" value="Genomic_DNA"/>
</dbReference>
<name>A0ABM9HWJ9_9GAMM</name>
<dbReference type="SUPFAM" id="SSF55486">
    <property type="entry name" value="Metalloproteases ('zincins'), catalytic domain"/>
    <property type="match status" value="1"/>
</dbReference>
<evidence type="ECO:0000256" key="1">
    <source>
        <dbReference type="SAM" id="MobiDB-lite"/>
    </source>
</evidence>
<sequence>MTMRLTPGLFALALAAMPLSAPAVADQGSGMRPVPVDSSAETSGALTIDAGGIHLSARNIPLDKLLRELARSSGIAFVHPENLKDRSITARADANDWATIVRVALQGFNYAERLNRAGAIEQVIITGLNGDGVDAPVSVPSRRGEDSAVTNSARNGLPPQLARLPRDAVQPIRLDRARLMAMAFGDELALNLPEGERTLVHDNRYTHENGDVTWVGHLKDDGQAYRAVMTFGQDGAMGQITALDALYQIEPGRDQQHWLIDLRAAGLSPSPQHGREAVPGLAAESASEDSASKETKSRRATDRASAAPTANPDIDTSTPAVIDLLVLYTPNVASGKAITRINQLIALANQTFVDSRVAITLRLVEAIRVDYPEDVDNGDALRDLTFGQGAFREVAAWREAAGADLVTLIRPFNHVAHKGCGSAWLNGIDGSPLSPDYGFSVVSDGWSGSYYCSDYALAHELAHTMGSGHDLARGGDGGIFPYSRGYGVPGSFGTIMSYARPRLGLFSNPEISLCRGAPCGLDIANNALSLNAVRMRVAGFKPATRH</sequence>
<keyword evidence="2" id="KW-0732">Signal</keyword>
<dbReference type="GO" id="GO:0016787">
    <property type="term" value="F:hydrolase activity"/>
    <property type="evidence" value="ECO:0007669"/>
    <property type="project" value="UniProtKB-KW"/>
</dbReference>
<evidence type="ECO:0000313" key="4">
    <source>
        <dbReference type="Proteomes" id="UP001162030"/>
    </source>
</evidence>
<reference evidence="3 4" key="1">
    <citation type="submission" date="2023-03" db="EMBL/GenBank/DDBJ databases">
        <authorList>
            <person name="Pearce D."/>
        </authorList>
    </citation>
    <scope>NUCLEOTIDE SEQUENCE [LARGE SCALE GENOMIC DNA]</scope>
    <source>
        <strain evidence="3">Msz</strain>
    </source>
</reference>
<feature type="chain" id="PRO_5046494886" evidence="2">
    <location>
        <begin position="26"/>
        <end position="546"/>
    </location>
</feature>
<dbReference type="Proteomes" id="UP001162030">
    <property type="component" value="Chromosome"/>
</dbReference>
<gene>
    <name evidence="3" type="ORF">MSZNOR_0349</name>
</gene>
<evidence type="ECO:0000313" key="3">
    <source>
        <dbReference type="EMBL" id="CAI8734762.1"/>
    </source>
</evidence>
<organism evidence="3 4">
    <name type="scientific">Methylocaldum szegediense</name>
    <dbReference type="NCBI Taxonomy" id="73780"/>
    <lineage>
        <taxon>Bacteria</taxon>
        <taxon>Pseudomonadati</taxon>
        <taxon>Pseudomonadota</taxon>
        <taxon>Gammaproteobacteria</taxon>
        <taxon>Methylococcales</taxon>
        <taxon>Methylococcaceae</taxon>
        <taxon>Methylocaldum</taxon>
    </lineage>
</organism>
<protein>
    <submittedName>
        <fullName evidence="3">Peptidyl-Asp metalloendopeptidase</fullName>
        <ecNumber evidence="3">3.4.24.33</ecNumber>
    </submittedName>
</protein>
<evidence type="ECO:0000256" key="2">
    <source>
        <dbReference type="SAM" id="SignalP"/>
    </source>
</evidence>
<dbReference type="InterPro" id="IPR024079">
    <property type="entry name" value="MetalloPept_cat_dom_sf"/>
</dbReference>
<keyword evidence="4" id="KW-1185">Reference proteome</keyword>
<dbReference type="Gene3D" id="3.40.390.10">
    <property type="entry name" value="Collagenase (Catalytic Domain)"/>
    <property type="match status" value="1"/>
</dbReference>